<sequence length="65" mass="7271">MNKKDGLKKAIETAGNMSNLARACNVKPQSVRGWVLKGEIPLKRCKDVEKATGIPRQELRPDYFA</sequence>
<dbReference type="SUPFAM" id="SSF47413">
    <property type="entry name" value="lambda repressor-like DNA-binding domains"/>
    <property type="match status" value="1"/>
</dbReference>
<dbReference type="Gene3D" id="1.10.260.40">
    <property type="entry name" value="lambda repressor-like DNA-binding domains"/>
    <property type="match status" value="1"/>
</dbReference>
<dbReference type="InterPro" id="IPR031856">
    <property type="entry name" value="YdaS_toxin-like"/>
</dbReference>
<organism evidence="1">
    <name type="scientific">Podoviridae sp. ctrub15</name>
    <dbReference type="NCBI Taxonomy" id="2826581"/>
    <lineage>
        <taxon>Viruses</taxon>
        <taxon>Duplodnaviria</taxon>
        <taxon>Heunggongvirae</taxon>
        <taxon>Uroviricota</taxon>
        <taxon>Caudoviricetes</taxon>
    </lineage>
</organism>
<reference evidence="1" key="1">
    <citation type="journal article" date="2021" name="Proc. Natl. Acad. Sci. U.S.A.">
        <title>A Catalog of Tens of Thousands of Viruses from Human Metagenomes Reveals Hidden Associations with Chronic Diseases.</title>
        <authorList>
            <person name="Tisza M.J."/>
            <person name="Buck C.B."/>
        </authorList>
    </citation>
    <scope>NUCLEOTIDE SEQUENCE</scope>
    <source>
        <strain evidence="1">Ctrub15</strain>
    </source>
</reference>
<dbReference type="GO" id="GO:0003677">
    <property type="term" value="F:DNA binding"/>
    <property type="evidence" value="ECO:0007669"/>
    <property type="project" value="InterPro"/>
</dbReference>
<accession>A0A8S5LV00</accession>
<protein>
    <submittedName>
        <fullName evidence="1">Antitoxin of bacterial toxin-antitoxin system, YdaS/YdaT</fullName>
    </submittedName>
</protein>
<dbReference type="EMBL" id="BK014743">
    <property type="protein sequence ID" value="DAD73679.1"/>
    <property type="molecule type" value="Genomic_DNA"/>
</dbReference>
<evidence type="ECO:0000313" key="1">
    <source>
        <dbReference type="EMBL" id="DAD73679.1"/>
    </source>
</evidence>
<name>A0A8S5LV00_9CAUD</name>
<dbReference type="InterPro" id="IPR010982">
    <property type="entry name" value="Lambda_DNA-bd_dom_sf"/>
</dbReference>
<proteinExistence type="predicted"/>
<dbReference type="Pfam" id="PF15943">
    <property type="entry name" value="YdaS_toxin"/>
    <property type="match status" value="1"/>
</dbReference>